<dbReference type="InterPro" id="IPR051681">
    <property type="entry name" value="Ser/Thr_Kinases-Pseudokinases"/>
</dbReference>
<reference evidence="2" key="1">
    <citation type="submission" date="2020-11" db="EMBL/GenBank/DDBJ databases">
        <authorList>
            <consortium name="DOE Joint Genome Institute"/>
            <person name="Ahrendt S."/>
            <person name="Riley R."/>
            <person name="Andreopoulos W."/>
            <person name="Labutti K."/>
            <person name="Pangilinan J."/>
            <person name="Ruiz-Duenas F.J."/>
            <person name="Barrasa J.M."/>
            <person name="Sanchez-Garcia M."/>
            <person name="Camarero S."/>
            <person name="Miyauchi S."/>
            <person name="Serrano A."/>
            <person name="Linde D."/>
            <person name="Babiker R."/>
            <person name="Drula E."/>
            <person name="Ayuso-Fernandez I."/>
            <person name="Pacheco R."/>
            <person name="Padilla G."/>
            <person name="Ferreira P."/>
            <person name="Barriuso J."/>
            <person name="Kellner H."/>
            <person name="Castanera R."/>
            <person name="Alfaro M."/>
            <person name="Ramirez L."/>
            <person name="Pisabarro A.G."/>
            <person name="Kuo A."/>
            <person name="Tritt A."/>
            <person name="Lipzen A."/>
            <person name="He G."/>
            <person name="Yan M."/>
            <person name="Ng V."/>
            <person name="Cullen D."/>
            <person name="Martin F."/>
            <person name="Rosso M.-N."/>
            <person name="Henrissat B."/>
            <person name="Hibbett D."/>
            <person name="Martinez A.T."/>
            <person name="Grigoriev I.V."/>
        </authorList>
    </citation>
    <scope>NUCLEOTIDE SEQUENCE</scope>
    <source>
        <strain evidence="2">ATCC 90797</strain>
    </source>
</reference>
<dbReference type="SUPFAM" id="SSF56112">
    <property type="entry name" value="Protein kinase-like (PK-like)"/>
    <property type="match status" value="1"/>
</dbReference>
<dbReference type="GO" id="GO:0005524">
    <property type="term" value="F:ATP binding"/>
    <property type="evidence" value="ECO:0007669"/>
    <property type="project" value="InterPro"/>
</dbReference>
<keyword evidence="2" id="KW-0418">Kinase</keyword>
<name>A0A9P5ZZ18_PLEER</name>
<evidence type="ECO:0000259" key="1">
    <source>
        <dbReference type="PROSITE" id="PS50011"/>
    </source>
</evidence>
<dbReference type="OrthoDB" id="3260205at2759"/>
<dbReference type="GO" id="GO:0004674">
    <property type="term" value="F:protein serine/threonine kinase activity"/>
    <property type="evidence" value="ECO:0007669"/>
    <property type="project" value="TreeGrafter"/>
</dbReference>
<dbReference type="PANTHER" id="PTHR44329">
    <property type="entry name" value="SERINE/THREONINE-PROTEIN KINASE TNNI3K-RELATED"/>
    <property type="match status" value="1"/>
</dbReference>
<accession>A0A9P5ZZ18</accession>
<sequence length="292" mass="32647">MPPVVDVTPHVQTLSSTALEVLDGEWQTQYHGIYTDPKDGSTKKVLLSLPNADGWDADPTVFVSILNRIHREMHIWVLAHHPNVVQFFGLYKFPEKTRWKTPALVSAFCEGGTLREYLGRTPDANRYSLVVDIAKGLDYLHQEGILHGNLCPESVMIQDDGIAALTDFGRAKMVGLQGYTTQSRVTTRYVSPEAWRKKGTACLTAEADVYSFGMTALYTLSGNEPFYTVETEDELRHETSGGTHLTHENYSAVQARHWSLIEPCWQYDAKSRPSIHETLATLSVDASQNSDS</sequence>
<evidence type="ECO:0000313" key="2">
    <source>
        <dbReference type="EMBL" id="KAF9494894.1"/>
    </source>
</evidence>
<keyword evidence="3" id="KW-1185">Reference proteome</keyword>
<proteinExistence type="predicted"/>
<comment type="caution">
    <text evidence="2">The sequence shown here is derived from an EMBL/GenBank/DDBJ whole genome shotgun (WGS) entry which is preliminary data.</text>
</comment>
<dbReference type="AlphaFoldDB" id="A0A9P5ZZ18"/>
<keyword evidence="2" id="KW-0808">Transferase</keyword>
<gene>
    <name evidence="2" type="ORF">BDN71DRAFT_1448285</name>
</gene>
<dbReference type="Proteomes" id="UP000807025">
    <property type="component" value="Unassembled WGS sequence"/>
</dbReference>
<dbReference type="Gene3D" id="1.10.510.10">
    <property type="entry name" value="Transferase(Phosphotransferase) domain 1"/>
    <property type="match status" value="1"/>
</dbReference>
<protein>
    <submittedName>
        <fullName evidence="2">Kinase-like protein</fullName>
    </submittedName>
</protein>
<dbReference type="PROSITE" id="PS50011">
    <property type="entry name" value="PROTEIN_KINASE_DOM"/>
    <property type="match status" value="1"/>
</dbReference>
<dbReference type="Pfam" id="PF00069">
    <property type="entry name" value="Pkinase"/>
    <property type="match status" value="1"/>
</dbReference>
<evidence type="ECO:0000313" key="3">
    <source>
        <dbReference type="Proteomes" id="UP000807025"/>
    </source>
</evidence>
<dbReference type="EMBL" id="MU154567">
    <property type="protein sequence ID" value="KAF9494894.1"/>
    <property type="molecule type" value="Genomic_DNA"/>
</dbReference>
<organism evidence="2 3">
    <name type="scientific">Pleurotus eryngii</name>
    <name type="common">Boletus of the steppes</name>
    <dbReference type="NCBI Taxonomy" id="5323"/>
    <lineage>
        <taxon>Eukaryota</taxon>
        <taxon>Fungi</taxon>
        <taxon>Dikarya</taxon>
        <taxon>Basidiomycota</taxon>
        <taxon>Agaricomycotina</taxon>
        <taxon>Agaricomycetes</taxon>
        <taxon>Agaricomycetidae</taxon>
        <taxon>Agaricales</taxon>
        <taxon>Pleurotineae</taxon>
        <taxon>Pleurotaceae</taxon>
        <taxon>Pleurotus</taxon>
    </lineage>
</organism>
<dbReference type="InterPro" id="IPR000719">
    <property type="entry name" value="Prot_kinase_dom"/>
</dbReference>
<feature type="domain" description="Protein kinase" evidence="1">
    <location>
        <begin position="15"/>
        <end position="284"/>
    </location>
</feature>
<dbReference type="InterPro" id="IPR011009">
    <property type="entry name" value="Kinase-like_dom_sf"/>
</dbReference>